<evidence type="ECO:0000256" key="9">
    <source>
        <dbReference type="ARBA" id="ARBA00022801"/>
    </source>
</evidence>
<reference evidence="20 21" key="1">
    <citation type="journal article" date="2015" name="Sci. Rep.">
        <title>Chromosome-level genome map provides insights into diverse defense mechanisms in the medicinal fungus Ganoderma sinense.</title>
        <authorList>
            <person name="Zhu Y."/>
            <person name="Xu J."/>
            <person name="Sun C."/>
            <person name="Zhou S."/>
            <person name="Xu H."/>
            <person name="Nelson D.R."/>
            <person name="Qian J."/>
            <person name="Song J."/>
            <person name="Luo H."/>
            <person name="Xiang L."/>
            <person name="Li Y."/>
            <person name="Xu Z."/>
            <person name="Ji A."/>
            <person name="Wang L."/>
            <person name="Lu S."/>
            <person name="Hayward A."/>
            <person name="Sun W."/>
            <person name="Li X."/>
            <person name="Schwartz D.C."/>
            <person name="Wang Y."/>
            <person name="Chen S."/>
        </authorList>
    </citation>
    <scope>NUCLEOTIDE SEQUENCE [LARGE SCALE GENOMIC DNA]</scope>
    <source>
        <strain evidence="20 21">ZZ0214-1</strain>
    </source>
</reference>
<dbReference type="GO" id="GO:0015074">
    <property type="term" value="P:DNA integration"/>
    <property type="evidence" value="ECO:0007669"/>
    <property type="project" value="UniProtKB-KW"/>
</dbReference>
<dbReference type="CDD" id="cd09274">
    <property type="entry name" value="RNase_HI_RT_Ty3"/>
    <property type="match status" value="1"/>
</dbReference>
<dbReference type="CDD" id="cd01647">
    <property type="entry name" value="RT_LTR"/>
    <property type="match status" value="1"/>
</dbReference>
<dbReference type="Gene3D" id="2.40.70.10">
    <property type="entry name" value="Acid Proteases"/>
    <property type="match status" value="1"/>
</dbReference>
<evidence type="ECO:0000256" key="10">
    <source>
        <dbReference type="ARBA" id="ARBA00022842"/>
    </source>
</evidence>
<accession>A0A2G8RZI4</accession>
<feature type="region of interest" description="Disordered" evidence="17">
    <location>
        <begin position="685"/>
        <end position="755"/>
    </location>
</feature>
<dbReference type="GO" id="GO:0004190">
    <property type="term" value="F:aspartic-type endopeptidase activity"/>
    <property type="evidence" value="ECO:0007669"/>
    <property type="project" value="UniProtKB-KW"/>
</dbReference>
<dbReference type="InterPro" id="IPR001584">
    <property type="entry name" value="Integrase_cat-core"/>
</dbReference>
<evidence type="ECO:0000256" key="15">
    <source>
        <dbReference type="ARBA" id="ARBA00023125"/>
    </source>
</evidence>
<evidence type="ECO:0000256" key="3">
    <source>
        <dbReference type="ARBA" id="ARBA00022679"/>
    </source>
</evidence>
<evidence type="ECO:0000256" key="13">
    <source>
        <dbReference type="ARBA" id="ARBA00022918"/>
    </source>
</evidence>
<dbReference type="SUPFAM" id="SSF54160">
    <property type="entry name" value="Chromo domain-like"/>
    <property type="match status" value="1"/>
</dbReference>
<keyword evidence="8" id="KW-0255">Endonuclease</keyword>
<dbReference type="GO" id="GO:0003964">
    <property type="term" value="F:RNA-directed DNA polymerase activity"/>
    <property type="evidence" value="ECO:0007669"/>
    <property type="project" value="UniProtKB-KW"/>
</dbReference>
<dbReference type="Gene3D" id="3.30.70.270">
    <property type="match status" value="2"/>
</dbReference>
<dbReference type="EMBL" id="AYKW01000034">
    <property type="protein sequence ID" value="PIL26894.1"/>
    <property type="molecule type" value="Genomic_DNA"/>
</dbReference>
<keyword evidence="16" id="KW-0233">DNA recombination</keyword>
<keyword evidence="10" id="KW-0460">Magnesium</keyword>
<feature type="compositionally biased region" description="Basic and acidic residues" evidence="17">
    <location>
        <begin position="697"/>
        <end position="707"/>
    </location>
</feature>
<dbReference type="InterPro" id="IPR012337">
    <property type="entry name" value="RNaseH-like_sf"/>
</dbReference>
<keyword evidence="21" id="KW-1185">Reference proteome</keyword>
<dbReference type="InterPro" id="IPR043128">
    <property type="entry name" value="Rev_trsase/Diguanyl_cyclase"/>
</dbReference>
<evidence type="ECO:0000256" key="2">
    <source>
        <dbReference type="ARBA" id="ARBA00022670"/>
    </source>
</evidence>
<dbReference type="InterPro" id="IPR041588">
    <property type="entry name" value="Integrase_H2C2"/>
</dbReference>
<dbReference type="GO" id="GO:0006310">
    <property type="term" value="P:DNA recombination"/>
    <property type="evidence" value="ECO:0007669"/>
    <property type="project" value="UniProtKB-KW"/>
</dbReference>
<keyword evidence="5" id="KW-0540">Nuclease</keyword>
<dbReference type="GO" id="GO:0003677">
    <property type="term" value="F:DNA binding"/>
    <property type="evidence" value="ECO:0007669"/>
    <property type="project" value="UniProtKB-KW"/>
</dbReference>
<dbReference type="InterPro" id="IPR016197">
    <property type="entry name" value="Chromo-like_dom_sf"/>
</dbReference>
<evidence type="ECO:0000259" key="19">
    <source>
        <dbReference type="PROSITE" id="PS50994"/>
    </source>
</evidence>
<dbReference type="InterPro" id="IPR056924">
    <property type="entry name" value="SH3_Tf2-1"/>
</dbReference>
<feature type="compositionally biased region" description="Basic and acidic residues" evidence="17">
    <location>
        <begin position="1592"/>
        <end position="1606"/>
    </location>
</feature>
<comment type="caution">
    <text evidence="20">The sequence shown here is derived from an EMBL/GenBank/DDBJ whole genome shotgun (WGS) entry which is preliminary data.</text>
</comment>
<keyword evidence="13" id="KW-0695">RNA-directed DNA polymerase</keyword>
<evidence type="ECO:0000313" key="21">
    <source>
        <dbReference type="Proteomes" id="UP000230002"/>
    </source>
</evidence>
<gene>
    <name evidence="20" type="ORF">GSI_10032</name>
</gene>
<feature type="region of interest" description="Disordered" evidence="17">
    <location>
        <begin position="1562"/>
        <end position="1606"/>
    </location>
</feature>
<evidence type="ECO:0000256" key="1">
    <source>
        <dbReference type="ARBA" id="ARBA00012493"/>
    </source>
</evidence>
<dbReference type="SUPFAM" id="SSF53098">
    <property type="entry name" value="Ribonuclease H-like"/>
    <property type="match status" value="1"/>
</dbReference>
<dbReference type="Proteomes" id="UP000230002">
    <property type="component" value="Unassembled WGS sequence"/>
</dbReference>
<evidence type="ECO:0000259" key="18">
    <source>
        <dbReference type="PROSITE" id="PS50878"/>
    </source>
</evidence>
<dbReference type="STRING" id="1077348.A0A2G8RZI4"/>
<feature type="domain" description="Integrase catalytic" evidence="19">
    <location>
        <begin position="889"/>
        <end position="1052"/>
    </location>
</feature>
<dbReference type="SUPFAM" id="SSF56672">
    <property type="entry name" value="DNA/RNA polymerases"/>
    <property type="match status" value="1"/>
</dbReference>
<dbReference type="InterPro" id="IPR000477">
    <property type="entry name" value="RT_dom"/>
</dbReference>
<dbReference type="Pfam" id="PF17921">
    <property type="entry name" value="Integrase_H2C2"/>
    <property type="match status" value="1"/>
</dbReference>
<dbReference type="Pfam" id="PF17917">
    <property type="entry name" value="RT_RNaseH"/>
    <property type="match status" value="1"/>
</dbReference>
<dbReference type="SUPFAM" id="SSF50630">
    <property type="entry name" value="Acid proteases"/>
    <property type="match status" value="1"/>
</dbReference>
<dbReference type="GO" id="GO:0005634">
    <property type="term" value="C:nucleus"/>
    <property type="evidence" value="ECO:0007669"/>
    <property type="project" value="UniProtKB-ARBA"/>
</dbReference>
<dbReference type="Gene3D" id="3.30.420.10">
    <property type="entry name" value="Ribonuclease H-like superfamily/Ribonuclease H"/>
    <property type="match status" value="1"/>
</dbReference>
<dbReference type="GO" id="GO:0006508">
    <property type="term" value="P:proteolysis"/>
    <property type="evidence" value="ECO:0007669"/>
    <property type="project" value="UniProtKB-KW"/>
</dbReference>
<keyword evidence="6" id="KW-0479">Metal-binding</keyword>
<dbReference type="PROSITE" id="PS50878">
    <property type="entry name" value="RT_POL"/>
    <property type="match status" value="1"/>
</dbReference>
<proteinExistence type="predicted"/>
<dbReference type="InterPro" id="IPR043502">
    <property type="entry name" value="DNA/RNA_pol_sf"/>
</dbReference>
<dbReference type="Pfam" id="PF13975">
    <property type="entry name" value="gag-asp_proteas"/>
    <property type="match status" value="1"/>
</dbReference>
<evidence type="ECO:0000256" key="14">
    <source>
        <dbReference type="ARBA" id="ARBA00022932"/>
    </source>
</evidence>
<dbReference type="GO" id="GO:0003887">
    <property type="term" value="F:DNA-directed DNA polymerase activity"/>
    <property type="evidence" value="ECO:0007669"/>
    <property type="project" value="UniProtKB-KW"/>
</dbReference>
<name>A0A2G8RZI4_9APHY</name>
<dbReference type="InterPro" id="IPR021109">
    <property type="entry name" value="Peptidase_aspartic_dom_sf"/>
</dbReference>
<dbReference type="InterPro" id="IPR036397">
    <property type="entry name" value="RNaseH_sf"/>
</dbReference>
<dbReference type="OrthoDB" id="1750432at2759"/>
<dbReference type="CDD" id="cd00303">
    <property type="entry name" value="retropepsin_like"/>
    <property type="match status" value="1"/>
</dbReference>
<keyword evidence="4" id="KW-0548">Nucleotidyltransferase</keyword>
<dbReference type="PANTHER" id="PTHR37984:SF5">
    <property type="entry name" value="PROTEIN NYNRIN-LIKE"/>
    <property type="match status" value="1"/>
</dbReference>
<keyword evidence="9" id="KW-0378">Hydrolase</keyword>
<dbReference type="Gene3D" id="1.10.340.70">
    <property type="match status" value="1"/>
</dbReference>
<dbReference type="Pfam" id="PF00078">
    <property type="entry name" value="RVT_1"/>
    <property type="match status" value="1"/>
</dbReference>
<evidence type="ECO:0000256" key="16">
    <source>
        <dbReference type="ARBA" id="ARBA00023172"/>
    </source>
</evidence>
<keyword evidence="12" id="KW-0229">DNA integration</keyword>
<dbReference type="CDD" id="cd00024">
    <property type="entry name" value="CD_CSD"/>
    <property type="match status" value="1"/>
</dbReference>
<evidence type="ECO:0000256" key="5">
    <source>
        <dbReference type="ARBA" id="ARBA00022722"/>
    </source>
</evidence>
<dbReference type="Gene3D" id="3.10.10.10">
    <property type="entry name" value="HIV Type 1 Reverse Transcriptase, subunit A, domain 1"/>
    <property type="match status" value="1"/>
</dbReference>
<dbReference type="InterPro" id="IPR041373">
    <property type="entry name" value="RT_RNaseH"/>
</dbReference>
<keyword evidence="3" id="KW-0808">Transferase</keyword>
<evidence type="ECO:0000256" key="6">
    <source>
        <dbReference type="ARBA" id="ARBA00022723"/>
    </source>
</evidence>
<keyword evidence="2" id="KW-0645">Protease</keyword>
<protein>
    <recommendedName>
        <fullName evidence="1">RNA-directed DNA polymerase</fullName>
        <ecNumber evidence="1">2.7.7.49</ecNumber>
    </recommendedName>
</protein>
<sequence length="1606" mass="178608">MVHAPGFDITPYAAALVEGHTAEELKFFVDLVHINGHRARALLDTGSMADFMSTTLVDQLGLKTEVLAKPLSLQLAVHGSRSKINHSVTVEFAYQEIKCPRRFDVANLDNYDLILGTPFLFQHQVAIGLNPPRVSIGSPVPVDIRGEDVEVVSSAAADVLDDELEKLREQLRAEAKDLCQDGATADLPPLREINHPIPLIDESKVYSWRPSKCPEALKPVWSAKKRAYLASGRWQMASGVNASPMLILKKPSKGEDDIRIRTVVDKREQNANTHKLAAPLPDIEGILRNVVKHKYRSLIDGKDAYEQIRVVPEHVPRTLFTTPDGTMVSLVLQQGDINGPTTYQTVMNHIFAPYIGVFMDVYLDDIVIYSNTIEDHMKHIRIVFDVLRKHKFYLGADKMNFFAEKLKLLGHLIDEHGIAMDPHKVESVRNWKTPTNKSLVSSFLGAVGFLAPDCEGIRIPMGVLAQLTSSARPWTWNDTYQRAFDQVKETVHKWRNSRRTALDYSEGAPAINLVTDASLTGASGYICQGDDVLTAKVILFWSGKFNSAQQNYPVHEQELLAIVESLKRFRHLLYGTEFRICTDHESLEHLMNQKNLSPRQHRWMDVLNEFRYKIHYIPGELNVLADALSRLYSDEPDGIVRATSEYVGRDGSDDTCEEQGLDILRPVYTGATAIVNFQPRRSARLAENPVPEGTYRALHEGNARTEPKAGPSRSRRPRVTVEDTENLDDELQAPGGRSKTEQQTDEPAPQTESPTIVSMAGDLGMQLPGGFRGRYSEDTYFRKIVSSPSEYPLFEYNDGLLYKKHGETYLLCVPDILHGTRRVREILIRHTHSILAHLGHRKTLDALRGEVWWPEMVSDTEAYCRTCGICATTKSVPAKPLGMLRPLPVPRRPWQYIALDFVGPLPLSSNRLGEFDMICVIIDQLTSMVHLVPTKQMYGAAEMAEVIFEHVYKLHGLPERIISDRDSLFTSIFWRTLHALLGTELRLSSSFHPQTDGATERANRTMTQMLRQCVRPDQKDWVLRLPAIELAMNMARSETTGFSPFYLNYGQLPRSLVWSAESPYPGVAAFAARMKDAIMSAHDAIIGARISQTDQANKKRRKATFREGDLVYLSTKNLTIPKGRARKLAPKFLGPFSITKVIVEGATYKLDLPHEMIARGLVNAFHASLLRPHYPSDDRRFPGRLYHQVPGFGENPREWAVDRILSHIGRGSEAEFEVQWTTGDVTWVPHADIRHLQALSEYFEALGVTKIGRLRDAPTPIAPSSTSLPNDEAPGLSVNAMRVQLRDAAELENFVLGDRGDIADYLGHGESVIGTEGSNAGPQTFHQHPPELATTGMAPANPNAYNVDDWARWERYAQRLIANFSGRGPHPGDPPEGYREVYMARHLYAPLPENRPAPVPHLPVNQGPPPFQGMRGVAMSEDAFAALLQQSNHCTNLITRFAENMQNPRPARPVTISRLALTSLGGAVAMASVEATEAVASTTAVVAMRNPLLLLVEAASWAVWIAPDCGPKVSVEDEAEGLTLVAGVVARTATTATAVPMPVMPAGLEDRRQDAVDDPMDVDALHAGGAAPQALDDENSGRQRSASPEVEGVGKEIRSLEDEGRF</sequence>
<evidence type="ECO:0000256" key="11">
    <source>
        <dbReference type="ARBA" id="ARBA00022884"/>
    </source>
</evidence>
<dbReference type="PANTHER" id="PTHR37984">
    <property type="entry name" value="PROTEIN CBG26694"/>
    <property type="match status" value="1"/>
</dbReference>
<dbReference type="EC" id="2.7.7.49" evidence="1"/>
<dbReference type="PROSITE" id="PS50994">
    <property type="entry name" value="INTEGRASE"/>
    <property type="match status" value="1"/>
</dbReference>
<keyword evidence="7" id="KW-0064">Aspartyl protease</keyword>
<dbReference type="GO" id="GO:0004519">
    <property type="term" value="F:endonuclease activity"/>
    <property type="evidence" value="ECO:0007669"/>
    <property type="project" value="UniProtKB-KW"/>
</dbReference>
<organism evidence="20 21">
    <name type="scientific">Ganoderma sinense ZZ0214-1</name>
    <dbReference type="NCBI Taxonomy" id="1077348"/>
    <lineage>
        <taxon>Eukaryota</taxon>
        <taxon>Fungi</taxon>
        <taxon>Dikarya</taxon>
        <taxon>Basidiomycota</taxon>
        <taxon>Agaricomycotina</taxon>
        <taxon>Agaricomycetes</taxon>
        <taxon>Polyporales</taxon>
        <taxon>Polyporaceae</taxon>
        <taxon>Ganoderma</taxon>
    </lineage>
</organism>
<evidence type="ECO:0000256" key="12">
    <source>
        <dbReference type="ARBA" id="ARBA00022908"/>
    </source>
</evidence>
<dbReference type="GO" id="GO:0046872">
    <property type="term" value="F:metal ion binding"/>
    <property type="evidence" value="ECO:0007669"/>
    <property type="project" value="UniProtKB-KW"/>
</dbReference>
<dbReference type="InterPro" id="IPR050951">
    <property type="entry name" value="Retrovirus_Pol_polyprotein"/>
</dbReference>
<feature type="domain" description="Reverse transcriptase" evidence="18">
    <location>
        <begin position="229"/>
        <end position="413"/>
    </location>
</feature>
<evidence type="ECO:0000256" key="4">
    <source>
        <dbReference type="ARBA" id="ARBA00022695"/>
    </source>
</evidence>
<evidence type="ECO:0000256" key="17">
    <source>
        <dbReference type="SAM" id="MobiDB-lite"/>
    </source>
</evidence>
<evidence type="ECO:0000256" key="8">
    <source>
        <dbReference type="ARBA" id="ARBA00022759"/>
    </source>
</evidence>
<dbReference type="GO" id="GO:0003723">
    <property type="term" value="F:RNA binding"/>
    <property type="evidence" value="ECO:0007669"/>
    <property type="project" value="UniProtKB-KW"/>
</dbReference>
<keyword evidence="14" id="KW-0239">DNA-directed DNA polymerase</keyword>
<keyword evidence="15" id="KW-0238">DNA-binding</keyword>
<feature type="compositionally biased region" description="Acidic residues" evidence="17">
    <location>
        <begin position="722"/>
        <end position="731"/>
    </location>
</feature>
<dbReference type="Pfam" id="PF24626">
    <property type="entry name" value="SH3_Tf2-1"/>
    <property type="match status" value="1"/>
</dbReference>
<evidence type="ECO:0000313" key="20">
    <source>
        <dbReference type="EMBL" id="PIL26894.1"/>
    </source>
</evidence>
<keyword evidence="11" id="KW-0694">RNA-binding</keyword>
<evidence type="ECO:0000256" key="7">
    <source>
        <dbReference type="ARBA" id="ARBA00022750"/>
    </source>
</evidence>